<comment type="caution">
    <text evidence="2">The sequence shown here is derived from an EMBL/GenBank/DDBJ whole genome shotgun (WGS) entry which is preliminary data.</text>
</comment>
<evidence type="ECO:0000256" key="1">
    <source>
        <dbReference type="SAM" id="MobiDB-lite"/>
    </source>
</evidence>
<organism evidence="2 3">
    <name type="scientific">Roridomyces roridus</name>
    <dbReference type="NCBI Taxonomy" id="1738132"/>
    <lineage>
        <taxon>Eukaryota</taxon>
        <taxon>Fungi</taxon>
        <taxon>Dikarya</taxon>
        <taxon>Basidiomycota</taxon>
        <taxon>Agaricomycotina</taxon>
        <taxon>Agaricomycetes</taxon>
        <taxon>Agaricomycetidae</taxon>
        <taxon>Agaricales</taxon>
        <taxon>Marasmiineae</taxon>
        <taxon>Mycenaceae</taxon>
        <taxon>Roridomyces</taxon>
    </lineage>
</organism>
<dbReference type="Proteomes" id="UP001221142">
    <property type="component" value="Unassembled WGS sequence"/>
</dbReference>
<accession>A0AAD7CFU5</accession>
<keyword evidence="3" id="KW-1185">Reference proteome</keyword>
<name>A0AAD7CFU5_9AGAR</name>
<proteinExistence type="predicted"/>
<sequence length="1036" mass="117646">MKEWGPRIVKSGGEHALAGADYFFHRVEHILFEAHTTLWLIFGDKELLYILTRAFLRFVQLLSDGYWDGEPDSEEIRVTLNEAIQEQLKTLLLLREEAMREAELDYEANDDLDAAAENIAIAEIVEFLMFCINGRPKVQRLALLGFLHSDILLETLKRQYKGDQMEDKAEYPGVPPNLIAPYSWHKDMLRGAKRELSVPWARIKDVVPLTTEPVGYFSLDFDDNIPLQNILRTFHGWKQGRSGAKRTPWESIAVDERTIMWIPSILSLLVDLVDKNPEEQQKLLRRWSELIPDDIDAHDDPFQLLEAVTLPLKRTLEPDEIASFDHDWDSLRFHLIPMQLFPKSTSALLKRLAVPQSCSRFEMPLRAMEVQWRRSQFRTKSSASFLQWFAANNVRLCPGIVPSEGAKIGQLLLEEGSLPGTVHYPWQSTRRHRPSATEMLAQMTLPAWSGDTAKERLEDVLSYALSDGGSTELGPWLQEFLKKCRPDNVSSFRCTADNIWYLGDSGDQLPTSASTIRVLCRKFVGELGIQYGNTQLGESLDVAWYFRRSEYLQSLQRLVQLVAPCANLRTTIINTEKATLSQYSDILNQRRPINDNDLMTMLAFGFNTWASRTQGVFSSFRNQLPTSGSAAALCFLFVVDAMEMERGHQLTPSLKVHHRAFFAWLGRLEGCTIHADWLPFPQQQSQDPRFYKSRLIHIAYLLLAAAVCYDRRIMRFVTEETLKDEQAFRSIRPRLKDYLVLLIWVTHGTVVGQIDQTRLQKLGPGLKTTLSFLRLAASGTDILCELQAFVCSLWAAEPYIPPPAGASANHFFQCLSDAHAILIKDQRFSQPPPEPLSWQQPLSIPSISTQTLGFASPMFERVASELDQGKPVNAVEQAFARMLSFQLPTGAASVHVRELLDGYLEQWVNDAFCGDTDSTDQNTPTDQNPGPANPGTEDEWVRRLSEVGVSTVEADGNEVIINRHTDTERKYPYTYTKRVTAKALLLGEPASGSLTARRTFDSVWRRVLRVRCDGIEDASIVQISKKEWKVHRDTVG</sequence>
<feature type="region of interest" description="Disordered" evidence="1">
    <location>
        <begin position="914"/>
        <end position="937"/>
    </location>
</feature>
<dbReference type="EMBL" id="JARKIF010000002">
    <property type="protein sequence ID" value="KAJ7647670.1"/>
    <property type="molecule type" value="Genomic_DNA"/>
</dbReference>
<gene>
    <name evidence="2" type="ORF">FB45DRAFT_894117</name>
</gene>
<feature type="compositionally biased region" description="Polar residues" evidence="1">
    <location>
        <begin position="919"/>
        <end position="930"/>
    </location>
</feature>
<protein>
    <submittedName>
        <fullName evidence="2">Uncharacterized protein</fullName>
    </submittedName>
</protein>
<reference evidence="2" key="1">
    <citation type="submission" date="2023-03" db="EMBL/GenBank/DDBJ databases">
        <title>Massive genome expansion in bonnet fungi (Mycena s.s.) driven by repeated elements and novel gene families across ecological guilds.</title>
        <authorList>
            <consortium name="Lawrence Berkeley National Laboratory"/>
            <person name="Harder C.B."/>
            <person name="Miyauchi S."/>
            <person name="Viragh M."/>
            <person name="Kuo A."/>
            <person name="Thoen E."/>
            <person name="Andreopoulos B."/>
            <person name="Lu D."/>
            <person name="Skrede I."/>
            <person name="Drula E."/>
            <person name="Henrissat B."/>
            <person name="Morin E."/>
            <person name="Kohler A."/>
            <person name="Barry K."/>
            <person name="LaButti K."/>
            <person name="Morin E."/>
            <person name="Salamov A."/>
            <person name="Lipzen A."/>
            <person name="Mereny Z."/>
            <person name="Hegedus B."/>
            <person name="Baldrian P."/>
            <person name="Stursova M."/>
            <person name="Weitz H."/>
            <person name="Taylor A."/>
            <person name="Grigoriev I.V."/>
            <person name="Nagy L.G."/>
            <person name="Martin F."/>
            <person name="Kauserud H."/>
        </authorList>
    </citation>
    <scope>NUCLEOTIDE SEQUENCE</scope>
    <source>
        <strain evidence="2">9284</strain>
    </source>
</reference>
<evidence type="ECO:0000313" key="3">
    <source>
        <dbReference type="Proteomes" id="UP001221142"/>
    </source>
</evidence>
<evidence type="ECO:0000313" key="2">
    <source>
        <dbReference type="EMBL" id="KAJ7647670.1"/>
    </source>
</evidence>
<dbReference type="AlphaFoldDB" id="A0AAD7CFU5"/>